<keyword evidence="2" id="KW-1185">Reference proteome</keyword>
<organism evidence="1 2">
    <name type="scientific">Citrobacter europaeus</name>
    <dbReference type="NCBI Taxonomy" id="1914243"/>
    <lineage>
        <taxon>Bacteria</taxon>
        <taxon>Pseudomonadati</taxon>
        <taxon>Pseudomonadota</taxon>
        <taxon>Gammaproteobacteria</taxon>
        <taxon>Enterobacterales</taxon>
        <taxon>Enterobacteriaceae</taxon>
        <taxon>Citrobacter</taxon>
    </lineage>
</organism>
<comment type="caution">
    <text evidence="1">The sequence shown here is derived from an EMBL/GenBank/DDBJ whole genome shotgun (WGS) entry which is preliminary data.</text>
</comment>
<protein>
    <submittedName>
        <fullName evidence="1">Uncharacterized protein</fullName>
    </submittedName>
</protein>
<name>A0ABY0JN63_9ENTR</name>
<evidence type="ECO:0000313" key="1">
    <source>
        <dbReference type="EMBL" id="SBW24823.1"/>
    </source>
</evidence>
<accession>A0ABY0JN63</accession>
<dbReference type="Proteomes" id="UP000195338">
    <property type="component" value="Unassembled WGS sequence"/>
</dbReference>
<sequence>MSADIVTNTDSSMLVTAGGVISQERAGKNVDTGDSGKLNERVSFSVINTCVRTIADRG</sequence>
<reference evidence="1 2" key="1">
    <citation type="submission" date="2016-04" db="EMBL/GenBank/DDBJ databases">
        <authorList>
            <person name="Mornico D."/>
        </authorList>
    </citation>
    <scope>NUCLEOTIDE SEQUENCE [LARGE SCALE GENOMIC DNA]</scope>
    <source>
        <strain evidence="1 2">A121</strain>
    </source>
</reference>
<gene>
    <name evidence="1" type="ORF">BN4901_2017</name>
</gene>
<proteinExistence type="predicted"/>
<dbReference type="EMBL" id="FLUX01000020">
    <property type="protein sequence ID" value="SBW24823.1"/>
    <property type="molecule type" value="Genomic_DNA"/>
</dbReference>
<evidence type="ECO:0000313" key="2">
    <source>
        <dbReference type="Proteomes" id="UP000195338"/>
    </source>
</evidence>